<comment type="caution">
    <text evidence="1">The sequence shown here is derived from an EMBL/GenBank/DDBJ whole genome shotgun (WGS) entry which is preliminary data.</text>
</comment>
<dbReference type="EMBL" id="BARS01048866">
    <property type="protein sequence ID" value="GAG28429.1"/>
    <property type="molecule type" value="Genomic_DNA"/>
</dbReference>
<reference evidence="1" key="1">
    <citation type="journal article" date="2014" name="Front. Microbiol.">
        <title>High frequency of phylogenetically diverse reductive dehalogenase-homologous genes in deep subseafloor sedimentary metagenomes.</title>
        <authorList>
            <person name="Kawai M."/>
            <person name="Futagami T."/>
            <person name="Toyoda A."/>
            <person name="Takaki Y."/>
            <person name="Nishi S."/>
            <person name="Hori S."/>
            <person name="Arai W."/>
            <person name="Tsubouchi T."/>
            <person name="Morono Y."/>
            <person name="Uchiyama I."/>
            <person name="Ito T."/>
            <person name="Fujiyama A."/>
            <person name="Inagaki F."/>
            <person name="Takami H."/>
        </authorList>
    </citation>
    <scope>NUCLEOTIDE SEQUENCE</scope>
    <source>
        <strain evidence="1">Expedition CK06-06</strain>
    </source>
</reference>
<accession>X0WBW0</accession>
<evidence type="ECO:0000313" key="1">
    <source>
        <dbReference type="EMBL" id="GAG28429.1"/>
    </source>
</evidence>
<protein>
    <submittedName>
        <fullName evidence="1">Uncharacterized protein</fullName>
    </submittedName>
</protein>
<name>X0WBW0_9ZZZZ</name>
<sequence>MAMDDDTMKGVLGWLQNELASIHSLLSGVFSPSPSEALKQRPFLPFRDHLVNHEIRVSGDVIAETRGDPIYISPALNTHGLTLQNTFVSVKVRRDTLPQPAGWTLLFTVVLEGTCGSSWVEIASAQLNSNGLRREFP</sequence>
<organism evidence="1">
    <name type="scientific">marine sediment metagenome</name>
    <dbReference type="NCBI Taxonomy" id="412755"/>
    <lineage>
        <taxon>unclassified sequences</taxon>
        <taxon>metagenomes</taxon>
        <taxon>ecological metagenomes</taxon>
    </lineage>
</organism>
<proteinExistence type="predicted"/>
<feature type="non-terminal residue" evidence="1">
    <location>
        <position position="137"/>
    </location>
</feature>
<dbReference type="AlphaFoldDB" id="X0WBW0"/>
<gene>
    <name evidence="1" type="ORF">S01H1_73156</name>
</gene>